<keyword evidence="2" id="KW-0560">Oxidoreductase</keyword>
<dbReference type="PRINTS" id="PR00080">
    <property type="entry name" value="SDRFAMILY"/>
</dbReference>
<comment type="similarity">
    <text evidence="1">Belongs to the short-chain dehydrogenases/reductases (SDR) family.</text>
</comment>
<dbReference type="RefSeq" id="WP_238158309.1">
    <property type="nucleotide sequence ID" value="NZ_SOCE01000001.1"/>
</dbReference>
<sequence length="248" mass="24965">MTMTELTGKLALVTGGSRGIGAASAVALAERGADVAITYRSSPDDAAQVVKRIEAAGRRGFAIEADAADAEAIKGAVARAADVLGGLDILVNNAGVGAIGMISELSLEDVDRVLAVNVRGAYVAAQAAASVLSDGGRMIHIGSCAAARVTSPGMTLYAMSKSALIGLSKGLARELGHRNITSTVIQPGPIDTSMNPADGPFAEAQRSFLALDRFGTPEEIAAAVTYLAGPAGAYLTGTELTLDGGHTA</sequence>
<dbReference type="InterPro" id="IPR002347">
    <property type="entry name" value="SDR_fam"/>
</dbReference>
<feature type="domain" description="Ketoreductase" evidence="3">
    <location>
        <begin position="9"/>
        <end position="193"/>
    </location>
</feature>
<dbReference type="PRINTS" id="PR00081">
    <property type="entry name" value="GDHRDH"/>
</dbReference>
<proteinExistence type="inferred from homology"/>
<evidence type="ECO:0000256" key="2">
    <source>
        <dbReference type="ARBA" id="ARBA00023002"/>
    </source>
</evidence>
<evidence type="ECO:0000313" key="5">
    <source>
        <dbReference type="Proteomes" id="UP000295151"/>
    </source>
</evidence>
<comment type="caution">
    <text evidence="4">The sequence shown here is derived from an EMBL/GenBank/DDBJ whole genome shotgun (WGS) entry which is preliminary data.</text>
</comment>
<name>A0A4V3FKQ9_9ACTN</name>
<keyword evidence="5" id="KW-1185">Reference proteome</keyword>
<gene>
    <name evidence="4" type="ORF">EV138_4764</name>
</gene>
<dbReference type="Gene3D" id="3.40.50.720">
    <property type="entry name" value="NAD(P)-binding Rossmann-like Domain"/>
    <property type="match status" value="1"/>
</dbReference>
<evidence type="ECO:0000256" key="1">
    <source>
        <dbReference type="ARBA" id="ARBA00006484"/>
    </source>
</evidence>
<dbReference type="AlphaFoldDB" id="A0A4V3FKQ9"/>
<dbReference type="EMBL" id="SOCE01000001">
    <property type="protein sequence ID" value="TDU91163.1"/>
    <property type="molecule type" value="Genomic_DNA"/>
</dbReference>
<dbReference type="Proteomes" id="UP000295151">
    <property type="component" value="Unassembled WGS sequence"/>
</dbReference>
<dbReference type="SUPFAM" id="SSF51735">
    <property type="entry name" value="NAD(P)-binding Rossmann-fold domains"/>
    <property type="match status" value="1"/>
</dbReference>
<evidence type="ECO:0000259" key="3">
    <source>
        <dbReference type="SMART" id="SM00822"/>
    </source>
</evidence>
<organism evidence="4 5">
    <name type="scientific">Kribbella voronezhensis</name>
    <dbReference type="NCBI Taxonomy" id="2512212"/>
    <lineage>
        <taxon>Bacteria</taxon>
        <taxon>Bacillati</taxon>
        <taxon>Actinomycetota</taxon>
        <taxon>Actinomycetes</taxon>
        <taxon>Propionibacteriales</taxon>
        <taxon>Kribbellaceae</taxon>
        <taxon>Kribbella</taxon>
    </lineage>
</organism>
<dbReference type="CDD" id="cd05233">
    <property type="entry name" value="SDR_c"/>
    <property type="match status" value="1"/>
</dbReference>
<evidence type="ECO:0000313" key="4">
    <source>
        <dbReference type="EMBL" id="TDU91163.1"/>
    </source>
</evidence>
<protein>
    <submittedName>
        <fullName evidence="4">NAD(P)-dependent dehydrogenase (Short-subunit alcohol dehydrogenase family)</fullName>
    </submittedName>
</protein>
<dbReference type="GO" id="GO:0016616">
    <property type="term" value="F:oxidoreductase activity, acting on the CH-OH group of donors, NAD or NADP as acceptor"/>
    <property type="evidence" value="ECO:0007669"/>
    <property type="project" value="TreeGrafter"/>
</dbReference>
<dbReference type="PANTHER" id="PTHR42760">
    <property type="entry name" value="SHORT-CHAIN DEHYDROGENASES/REDUCTASES FAMILY MEMBER"/>
    <property type="match status" value="1"/>
</dbReference>
<dbReference type="InterPro" id="IPR057326">
    <property type="entry name" value="KR_dom"/>
</dbReference>
<accession>A0A4V3FKQ9</accession>
<dbReference type="InterPro" id="IPR036291">
    <property type="entry name" value="NAD(P)-bd_dom_sf"/>
</dbReference>
<reference evidence="4 5" key="1">
    <citation type="submission" date="2019-03" db="EMBL/GenBank/DDBJ databases">
        <title>Genomic Encyclopedia of Type Strains, Phase III (KMG-III): the genomes of soil and plant-associated and newly described type strains.</title>
        <authorList>
            <person name="Whitman W."/>
        </authorList>
    </citation>
    <scope>NUCLEOTIDE SEQUENCE [LARGE SCALE GENOMIC DNA]</scope>
    <source>
        <strain evidence="4 5">VKM Ac-2575</strain>
    </source>
</reference>
<dbReference type="Pfam" id="PF13561">
    <property type="entry name" value="adh_short_C2"/>
    <property type="match status" value="1"/>
</dbReference>
<dbReference type="SMART" id="SM00822">
    <property type="entry name" value="PKS_KR"/>
    <property type="match status" value="1"/>
</dbReference>
<dbReference type="FunFam" id="3.40.50.720:FF:000084">
    <property type="entry name" value="Short-chain dehydrogenase reductase"/>
    <property type="match status" value="1"/>
</dbReference>
<dbReference type="PANTHER" id="PTHR42760:SF50">
    <property type="entry name" value="SHORT-CHAIN DEHYDROGENASE-RELATED"/>
    <property type="match status" value="1"/>
</dbReference>